<evidence type="ECO:0000256" key="1">
    <source>
        <dbReference type="SAM" id="Phobius"/>
    </source>
</evidence>
<dbReference type="WBParaSite" id="TREG1_18690.1">
    <property type="protein sequence ID" value="TREG1_18690.1"/>
    <property type="gene ID" value="TREG1_18690"/>
</dbReference>
<keyword evidence="2" id="KW-1185">Reference proteome</keyword>
<evidence type="ECO:0000313" key="3">
    <source>
        <dbReference type="WBParaSite" id="TREG1_18690.1"/>
    </source>
</evidence>
<protein>
    <recommendedName>
        <fullName evidence="4">G_PROTEIN_RECEP_F1_2 domain-containing protein</fullName>
    </recommendedName>
</protein>
<feature type="transmembrane region" description="Helical" evidence="1">
    <location>
        <begin position="40"/>
        <end position="58"/>
    </location>
</feature>
<dbReference type="AlphaFoldDB" id="A0AA85JG62"/>
<reference evidence="3" key="2">
    <citation type="submission" date="2023-11" db="UniProtKB">
        <authorList>
            <consortium name="WormBaseParasite"/>
        </authorList>
    </citation>
    <scope>IDENTIFICATION</scope>
</reference>
<reference evidence="2" key="1">
    <citation type="submission" date="2022-06" db="EMBL/GenBank/DDBJ databases">
        <authorList>
            <person name="Berger JAMES D."/>
            <person name="Berger JAMES D."/>
        </authorList>
    </citation>
    <scope>NUCLEOTIDE SEQUENCE [LARGE SCALE GENOMIC DNA]</scope>
</reference>
<name>A0AA85JG62_TRIRE</name>
<dbReference type="SUPFAM" id="SSF81321">
    <property type="entry name" value="Family A G protein-coupled receptor-like"/>
    <property type="match status" value="1"/>
</dbReference>
<accession>A0AA85JG62</accession>
<dbReference type="Proteomes" id="UP000050795">
    <property type="component" value="Unassembled WGS sequence"/>
</dbReference>
<proteinExistence type="predicted"/>
<organism evidence="2 3">
    <name type="scientific">Trichobilharzia regenti</name>
    <name type="common">Nasal bird schistosome</name>
    <dbReference type="NCBI Taxonomy" id="157069"/>
    <lineage>
        <taxon>Eukaryota</taxon>
        <taxon>Metazoa</taxon>
        <taxon>Spiralia</taxon>
        <taxon>Lophotrochozoa</taxon>
        <taxon>Platyhelminthes</taxon>
        <taxon>Trematoda</taxon>
        <taxon>Digenea</taxon>
        <taxon>Strigeidida</taxon>
        <taxon>Schistosomatoidea</taxon>
        <taxon>Schistosomatidae</taxon>
        <taxon>Trichobilharzia</taxon>
    </lineage>
</organism>
<keyword evidence="1" id="KW-0812">Transmembrane</keyword>
<evidence type="ECO:0008006" key="4">
    <source>
        <dbReference type="Google" id="ProtNLM"/>
    </source>
</evidence>
<keyword evidence="1" id="KW-0472">Membrane</keyword>
<dbReference type="Gene3D" id="1.20.1070.10">
    <property type="entry name" value="Rhodopsin 7-helix transmembrane proteins"/>
    <property type="match status" value="1"/>
</dbReference>
<evidence type="ECO:0000313" key="2">
    <source>
        <dbReference type="Proteomes" id="UP000050795"/>
    </source>
</evidence>
<keyword evidence="1" id="KW-1133">Transmembrane helix</keyword>
<sequence length="166" mass="19559">MLPLFFTTDIYFVESKLQCSMDPNNHAIQLYQALFSNLGFVQSLILVALNCAFLRLICKRLKETTMKRLNAADRKQIQTSIFFLVYSASYTVTSLPQTVAYITGRLSISVNSSKFAFHIADIFWNFHFTREVFDFFIYFKFFRTFRLVVLNVCKPCHHRMQLKFNE</sequence>